<evidence type="ECO:0000256" key="2">
    <source>
        <dbReference type="ARBA" id="ARBA00022846"/>
    </source>
</evidence>
<dbReference type="EMBL" id="ML005122">
    <property type="protein sequence ID" value="RKP20034.1"/>
    <property type="molecule type" value="Genomic_DNA"/>
</dbReference>
<evidence type="ECO:0000256" key="1">
    <source>
        <dbReference type="ARBA" id="ARBA00004230"/>
    </source>
</evidence>
<comment type="subcellular location">
    <subcellularLocation>
        <location evidence="1">Cell projection</location>
        <location evidence="1">Cilium</location>
        <location evidence="1">Flagellum</location>
    </subcellularLocation>
</comment>
<dbReference type="GO" id="GO:0031514">
    <property type="term" value="C:motile cilium"/>
    <property type="evidence" value="ECO:0007669"/>
    <property type="project" value="UniProtKB-SubCell"/>
</dbReference>
<proteinExistence type="inferred from homology"/>
<evidence type="ECO:0000256" key="3">
    <source>
        <dbReference type="ARBA" id="ARBA00023273"/>
    </source>
</evidence>
<dbReference type="CDD" id="cd22985">
    <property type="entry name" value="DD_CrRSP11-like"/>
    <property type="match status" value="1"/>
</dbReference>
<gene>
    <name evidence="5" type="ORF">ROZALSC1DRAFT_28437</name>
</gene>
<keyword evidence="3" id="KW-0966">Cell projection</keyword>
<evidence type="ECO:0000313" key="6">
    <source>
        <dbReference type="Proteomes" id="UP000281549"/>
    </source>
</evidence>
<name>A0A4P9YKN9_ROZAC</name>
<organism evidence="5 6">
    <name type="scientific">Rozella allomycis (strain CSF55)</name>
    <dbReference type="NCBI Taxonomy" id="988480"/>
    <lineage>
        <taxon>Eukaryota</taxon>
        <taxon>Fungi</taxon>
        <taxon>Fungi incertae sedis</taxon>
        <taxon>Cryptomycota</taxon>
        <taxon>Cryptomycota incertae sedis</taxon>
        <taxon>Rozella</taxon>
    </lineage>
</organism>
<dbReference type="PANTHER" id="PTHR14952:SF9">
    <property type="entry name" value="EF-HAND DOMAIN-CONTAINING PROTEIN"/>
    <property type="match status" value="1"/>
</dbReference>
<evidence type="ECO:0000256" key="4">
    <source>
        <dbReference type="ARBA" id="ARBA00035651"/>
    </source>
</evidence>
<accession>A0A4P9YKN9</accession>
<dbReference type="PANTHER" id="PTHR14952">
    <property type="entry name" value="ROPPORIN-1-LIKE PROTEIN"/>
    <property type="match status" value="1"/>
</dbReference>
<keyword evidence="2" id="KW-0282">Flagellum</keyword>
<sequence length="106" mass="12150">MSVNESIYTAEQIRIPSEFPDILKNYAKSVLKDQPNDVYTYSIEYFQNVQKSRPSLKKLSDSQLWALYQKMAKLCNNDEGTLSKTDVVALYDVIGASNQHVQEILK</sequence>
<evidence type="ECO:0008006" key="7">
    <source>
        <dbReference type="Google" id="ProtNLM"/>
    </source>
</evidence>
<dbReference type="AlphaFoldDB" id="A0A4P9YKN9"/>
<evidence type="ECO:0000313" key="5">
    <source>
        <dbReference type="EMBL" id="RKP20034.1"/>
    </source>
</evidence>
<dbReference type="SUPFAM" id="SSF47391">
    <property type="entry name" value="Dimerization-anchoring domain of cAMP-dependent PK regulatory subunit"/>
    <property type="match status" value="1"/>
</dbReference>
<dbReference type="Proteomes" id="UP000281549">
    <property type="component" value="Unassembled WGS sequence"/>
</dbReference>
<dbReference type="Gene3D" id="1.20.890.10">
    <property type="entry name" value="cAMP-dependent protein kinase regulatory subunit, dimerization-anchoring domain"/>
    <property type="match status" value="1"/>
</dbReference>
<reference evidence="6" key="1">
    <citation type="journal article" date="2018" name="Nat. Microbiol.">
        <title>Leveraging single-cell genomics to expand the fungal tree of life.</title>
        <authorList>
            <person name="Ahrendt S.R."/>
            <person name="Quandt C.A."/>
            <person name="Ciobanu D."/>
            <person name="Clum A."/>
            <person name="Salamov A."/>
            <person name="Andreopoulos B."/>
            <person name="Cheng J.F."/>
            <person name="Woyke T."/>
            <person name="Pelin A."/>
            <person name="Henrissat B."/>
            <person name="Reynolds N.K."/>
            <person name="Benny G.L."/>
            <person name="Smith M.E."/>
            <person name="James T.Y."/>
            <person name="Grigoriev I.V."/>
        </authorList>
    </citation>
    <scope>NUCLEOTIDE SEQUENCE [LARGE SCALE GENOMIC DNA]</scope>
    <source>
        <strain evidence="6">CSF55</strain>
    </source>
</reference>
<protein>
    <recommendedName>
        <fullName evidence="7">RIIa domain-containing protein</fullName>
    </recommendedName>
</protein>
<keyword evidence="2" id="KW-0969">Cilium</keyword>
<comment type="similarity">
    <text evidence="4">Belongs to the ropporin family.</text>
</comment>